<dbReference type="InterPro" id="IPR043130">
    <property type="entry name" value="CDP-OH_PTrfase_TM_dom"/>
</dbReference>
<dbReference type="EMBL" id="CAEZUL010000013">
    <property type="protein sequence ID" value="CAB4592202.1"/>
    <property type="molecule type" value="Genomic_DNA"/>
</dbReference>
<proteinExistence type="predicted"/>
<dbReference type="Gene3D" id="1.20.120.1760">
    <property type="match status" value="1"/>
</dbReference>
<feature type="transmembrane region" description="Helical" evidence="1">
    <location>
        <begin position="79"/>
        <end position="96"/>
    </location>
</feature>
<feature type="transmembrane region" description="Helical" evidence="1">
    <location>
        <begin position="209"/>
        <end position="227"/>
    </location>
</feature>
<dbReference type="InterPro" id="IPR000462">
    <property type="entry name" value="CDP-OH_P_trans"/>
</dbReference>
<protein>
    <submittedName>
        <fullName evidence="2">Unannotated protein</fullName>
    </submittedName>
</protein>
<evidence type="ECO:0000313" key="3">
    <source>
        <dbReference type="EMBL" id="CAB4608176.1"/>
    </source>
</evidence>
<keyword evidence="1" id="KW-0812">Transmembrane</keyword>
<feature type="transmembrane region" description="Helical" evidence="1">
    <location>
        <begin position="140"/>
        <end position="164"/>
    </location>
</feature>
<dbReference type="Pfam" id="PF01066">
    <property type="entry name" value="CDP-OH_P_transf"/>
    <property type="match status" value="1"/>
</dbReference>
<feature type="transmembrane region" description="Helical" evidence="1">
    <location>
        <begin position="12"/>
        <end position="30"/>
    </location>
</feature>
<keyword evidence="1" id="KW-0472">Membrane</keyword>
<organism evidence="2">
    <name type="scientific">freshwater metagenome</name>
    <dbReference type="NCBI Taxonomy" id="449393"/>
    <lineage>
        <taxon>unclassified sequences</taxon>
        <taxon>metagenomes</taxon>
        <taxon>ecological metagenomes</taxon>
    </lineage>
</organism>
<dbReference type="GO" id="GO:0016780">
    <property type="term" value="F:phosphotransferase activity, for other substituted phosphate groups"/>
    <property type="evidence" value="ECO:0007669"/>
    <property type="project" value="InterPro"/>
</dbReference>
<dbReference type="EMBL" id="CAEZUZ010000008">
    <property type="protein sequence ID" value="CAB4608176.1"/>
    <property type="molecule type" value="Genomic_DNA"/>
</dbReference>
<gene>
    <name evidence="2" type="ORF">UFOPK1808_00223</name>
    <name evidence="3" type="ORF">UFOPK1889_00113</name>
</gene>
<accession>A0A6J6FSX3</accession>
<dbReference type="GO" id="GO:0016020">
    <property type="term" value="C:membrane"/>
    <property type="evidence" value="ECO:0007669"/>
    <property type="project" value="InterPro"/>
</dbReference>
<name>A0A6J6FSX3_9ZZZZ</name>
<evidence type="ECO:0000256" key="1">
    <source>
        <dbReference type="SAM" id="Phobius"/>
    </source>
</evidence>
<dbReference type="GO" id="GO:0008654">
    <property type="term" value="P:phospholipid biosynthetic process"/>
    <property type="evidence" value="ECO:0007669"/>
    <property type="project" value="InterPro"/>
</dbReference>
<keyword evidence="1" id="KW-1133">Transmembrane helix</keyword>
<reference evidence="2" key="1">
    <citation type="submission" date="2020-05" db="EMBL/GenBank/DDBJ databases">
        <authorList>
            <person name="Chiriac C."/>
            <person name="Salcher M."/>
            <person name="Ghai R."/>
            <person name="Kavagutti S V."/>
        </authorList>
    </citation>
    <scope>NUCLEOTIDE SEQUENCE</scope>
</reference>
<feature type="transmembrane region" description="Helical" evidence="1">
    <location>
        <begin position="184"/>
        <end position="203"/>
    </location>
</feature>
<dbReference type="AlphaFoldDB" id="A0A6J6FSX3"/>
<evidence type="ECO:0000313" key="2">
    <source>
        <dbReference type="EMBL" id="CAB4592202.1"/>
    </source>
</evidence>
<sequence>MPETTQSQRRAGFSIHVLTASGAVAGLIALQSVTDGHIRPALMWLIVCQILDGIDGPIARKFDVSLHAPHIDGHVLDLVIDYVTCVVVPTVLLVRLDVVAPKISMTIAGLILMSSALWFARTDQETTDVWFNGFPAMWNIVIPTLIILNASQRVSAVICVLFCISQLTTIKFPHLVRVRALRAATYIATSVYFASFILLSAQYPGGSQWAKNIILIGPIYLVVVVVWRTWFPHKTIAGVSILGPESQRHAE</sequence>
<feature type="transmembrane region" description="Helical" evidence="1">
    <location>
        <begin position="103"/>
        <end position="120"/>
    </location>
</feature>